<evidence type="ECO:0000313" key="3">
    <source>
        <dbReference type="Proteomes" id="UP001642720"/>
    </source>
</evidence>
<dbReference type="GeneID" id="300573474"/>
<dbReference type="EMBL" id="PPTA01000002">
    <property type="protein sequence ID" value="TFB05537.1"/>
    <property type="molecule type" value="Genomic_DNA"/>
</dbReference>
<sequence>MQEYVQEAKYRDLRGSTLAARPSNATNAVLNFPVRGTYQLSTGFNRTHGHFHQQRYYKDETVPLTNLLTGYEQKSAYNVCSSSDTSPTSKATATSPQAAESRPESQGSTDTMQGTLYLPSERSSNGRSMTGYAVGGEAVRPGCGLFLDPEKPLQPHGELTGLSWIPYLLPIFGYPRCMFILL</sequence>
<dbReference type="Proteomes" id="UP001642720">
    <property type="component" value="Unassembled WGS sequence"/>
</dbReference>
<feature type="compositionally biased region" description="Low complexity" evidence="1">
    <location>
        <begin position="81"/>
        <end position="99"/>
    </location>
</feature>
<feature type="compositionally biased region" description="Polar residues" evidence="1">
    <location>
        <begin position="104"/>
        <end position="114"/>
    </location>
</feature>
<gene>
    <name evidence="2" type="ORF">CCMA1212_001603</name>
</gene>
<evidence type="ECO:0000256" key="1">
    <source>
        <dbReference type="SAM" id="MobiDB-lite"/>
    </source>
</evidence>
<keyword evidence="3" id="KW-1185">Reference proteome</keyword>
<reference evidence="2 3" key="1">
    <citation type="submission" date="2018-01" db="EMBL/GenBank/DDBJ databases">
        <title>Genome characterization of the sugarcane-associated fungus Trichoderma ghanense CCMA-1212 and their application in lignocelulose bioconversion.</title>
        <authorList>
            <person name="Steindorff A.S."/>
            <person name="Mendes T.D."/>
            <person name="Vilela E.S.D."/>
            <person name="Rodrigues D.S."/>
            <person name="Formighieri E.F."/>
            <person name="Melo I.S."/>
            <person name="Favaro L.C.L."/>
        </authorList>
    </citation>
    <scope>NUCLEOTIDE SEQUENCE [LARGE SCALE GENOMIC DNA]</scope>
    <source>
        <strain evidence="2 3">CCMA-1212</strain>
    </source>
</reference>
<name>A0ABY2HDF5_9HYPO</name>
<protein>
    <submittedName>
        <fullName evidence="2">Uncharacterized protein</fullName>
    </submittedName>
</protein>
<organism evidence="2 3">
    <name type="scientific">Trichoderma ghanense</name>
    <dbReference type="NCBI Taxonomy" id="65468"/>
    <lineage>
        <taxon>Eukaryota</taxon>
        <taxon>Fungi</taxon>
        <taxon>Dikarya</taxon>
        <taxon>Ascomycota</taxon>
        <taxon>Pezizomycotina</taxon>
        <taxon>Sordariomycetes</taxon>
        <taxon>Hypocreomycetidae</taxon>
        <taxon>Hypocreales</taxon>
        <taxon>Hypocreaceae</taxon>
        <taxon>Trichoderma</taxon>
    </lineage>
</organism>
<accession>A0ABY2HDF5</accession>
<comment type="caution">
    <text evidence="2">The sequence shown here is derived from an EMBL/GenBank/DDBJ whole genome shotgun (WGS) entry which is preliminary data.</text>
</comment>
<dbReference type="RefSeq" id="XP_073561738.1">
    <property type="nucleotide sequence ID" value="XM_073699024.1"/>
</dbReference>
<proteinExistence type="predicted"/>
<evidence type="ECO:0000313" key="2">
    <source>
        <dbReference type="EMBL" id="TFB05537.1"/>
    </source>
</evidence>
<feature type="region of interest" description="Disordered" evidence="1">
    <location>
        <begin position="79"/>
        <end position="129"/>
    </location>
</feature>